<name>A0A1Q3AW91_CEPFO</name>
<sequence length="106" mass="11760">MKQRILVHILSFVVINSNPRTTLNLTCTQPPNPHTPDQLRLLSHTPTLHRTPPLQPHTHLATITPSANNSGSSSHINNASPHQFPLDYNLSFSNPSPIQYLCSIVL</sequence>
<comment type="caution">
    <text evidence="1">The sequence shown here is derived from an EMBL/GenBank/DDBJ whole genome shotgun (WGS) entry which is preliminary data.</text>
</comment>
<dbReference type="AlphaFoldDB" id="A0A1Q3AW91"/>
<dbReference type="Proteomes" id="UP000187406">
    <property type="component" value="Unassembled WGS sequence"/>
</dbReference>
<keyword evidence="2" id="KW-1185">Reference proteome</keyword>
<accession>A0A1Q3AW91</accession>
<organism evidence="1 2">
    <name type="scientific">Cephalotus follicularis</name>
    <name type="common">Albany pitcher plant</name>
    <dbReference type="NCBI Taxonomy" id="3775"/>
    <lineage>
        <taxon>Eukaryota</taxon>
        <taxon>Viridiplantae</taxon>
        <taxon>Streptophyta</taxon>
        <taxon>Embryophyta</taxon>
        <taxon>Tracheophyta</taxon>
        <taxon>Spermatophyta</taxon>
        <taxon>Magnoliopsida</taxon>
        <taxon>eudicotyledons</taxon>
        <taxon>Gunneridae</taxon>
        <taxon>Pentapetalae</taxon>
        <taxon>rosids</taxon>
        <taxon>fabids</taxon>
        <taxon>Oxalidales</taxon>
        <taxon>Cephalotaceae</taxon>
        <taxon>Cephalotus</taxon>
    </lineage>
</organism>
<reference evidence="2" key="1">
    <citation type="submission" date="2016-04" db="EMBL/GenBank/DDBJ databases">
        <title>Cephalotus genome sequencing.</title>
        <authorList>
            <person name="Fukushima K."/>
            <person name="Hasebe M."/>
            <person name="Fang X."/>
        </authorList>
    </citation>
    <scope>NUCLEOTIDE SEQUENCE [LARGE SCALE GENOMIC DNA]</scope>
    <source>
        <strain evidence="2">cv. St1</strain>
    </source>
</reference>
<evidence type="ECO:0000313" key="1">
    <source>
        <dbReference type="EMBL" id="GAV60011.1"/>
    </source>
</evidence>
<protein>
    <submittedName>
        <fullName evidence="1">Uncharacterized protein</fullName>
    </submittedName>
</protein>
<dbReference type="InParanoid" id="A0A1Q3AW91"/>
<proteinExistence type="predicted"/>
<dbReference type="EMBL" id="BDDD01000134">
    <property type="protein sequence ID" value="GAV60011.1"/>
    <property type="molecule type" value="Genomic_DNA"/>
</dbReference>
<evidence type="ECO:0000313" key="2">
    <source>
        <dbReference type="Proteomes" id="UP000187406"/>
    </source>
</evidence>
<gene>
    <name evidence="1" type="ORF">CFOL_v3_03542</name>
</gene>